<protein>
    <recommendedName>
        <fullName evidence="4">DUF1795 domain-containing protein</fullName>
    </recommendedName>
</protein>
<dbReference type="Proteomes" id="UP000249081">
    <property type="component" value="Unassembled WGS sequence"/>
</dbReference>
<reference evidence="2 3" key="2">
    <citation type="submission" date="2018-06" db="EMBL/GenBank/DDBJ databases">
        <title>Metagenomic assembly of (sub)arctic Cyanobacteria and their associated microbiome from non-axenic cultures.</title>
        <authorList>
            <person name="Baurain D."/>
        </authorList>
    </citation>
    <scope>NUCLEOTIDE SEQUENCE [LARGE SCALE GENOMIC DNA]</scope>
    <source>
        <strain evidence="2">ULC041bin1</strain>
    </source>
</reference>
<keyword evidence="1" id="KW-0732">Signal</keyword>
<feature type="signal peptide" evidence="1">
    <location>
        <begin position="1"/>
        <end position="26"/>
    </location>
</feature>
<evidence type="ECO:0000313" key="2">
    <source>
        <dbReference type="EMBL" id="PZO42083.1"/>
    </source>
</evidence>
<evidence type="ECO:0000313" key="3">
    <source>
        <dbReference type="Proteomes" id="UP000249081"/>
    </source>
</evidence>
<evidence type="ECO:0008006" key="4">
    <source>
        <dbReference type="Google" id="ProtNLM"/>
    </source>
</evidence>
<dbReference type="AlphaFoldDB" id="A0A2W4WAM3"/>
<feature type="chain" id="PRO_5016030380" description="DUF1795 domain-containing protein" evidence="1">
    <location>
        <begin position="27"/>
        <end position="187"/>
    </location>
</feature>
<dbReference type="EMBL" id="QBMN01000052">
    <property type="protein sequence ID" value="PZO42083.1"/>
    <property type="molecule type" value="Genomic_DNA"/>
</dbReference>
<organism evidence="2 3">
    <name type="scientific">Shackletoniella antarctica</name>
    <dbReference type="NCBI Taxonomy" id="268115"/>
    <lineage>
        <taxon>Bacteria</taxon>
        <taxon>Bacillati</taxon>
        <taxon>Cyanobacteriota</taxon>
        <taxon>Cyanophyceae</taxon>
        <taxon>Oculatellales</taxon>
        <taxon>Oculatellaceae</taxon>
        <taxon>Shackletoniella</taxon>
    </lineage>
</organism>
<sequence length="187" mass="19525">MIKQLKTLGLVLGTAALILGLSPALAQASAPLIAAEAGPAAAAAAPALETTRYADLFSIAFPVGWQVSEQTNAPQLVADSAGANGSLPAMRTEVIWQDAPPREVVGQSLETIQALGYTVIRYDAANIDGVTAVRLWVGEIPGELPNAFITYVGYPTATATITSYYGDTPDNLDPVLMAIHQSFARSQ</sequence>
<comment type="caution">
    <text evidence="2">The sequence shown here is derived from an EMBL/GenBank/DDBJ whole genome shotgun (WGS) entry which is preliminary data.</text>
</comment>
<reference evidence="3" key="1">
    <citation type="submission" date="2018-04" db="EMBL/GenBank/DDBJ databases">
        <authorList>
            <person name="Cornet L."/>
        </authorList>
    </citation>
    <scope>NUCLEOTIDE SEQUENCE [LARGE SCALE GENOMIC DNA]</scope>
</reference>
<evidence type="ECO:0000256" key="1">
    <source>
        <dbReference type="SAM" id="SignalP"/>
    </source>
</evidence>
<proteinExistence type="predicted"/>
<accession>A0A2W4WAM3</accession>
<name>A0A2W4WAM3_9CYAN</name>
<gene>
    <name evidence="2" type="ORF">DCF17_09290</name>
</gene>